<proteinExistence type="predicted"/>
<feature type="signal peptide" evidence="2">
    <location>
        <begin position="1"/>
        <end position="21"/>
    </location>
</feature>
<protein>
    <submittedName>
        <fullName evidence="3">Uncharacterized protein</fullName>
    </submittedName>
</protein>
<comment type="caution">
    <text evidence="3">The sequence shown here is derived from an EMBL/GenBank/DDBJ whole genome shotgun (WGS) entry which is preliminary data.</text>
</comment>
<evidence type="ECO:0000313" key="3">
    <source>
        <dbReference type="EMBL" id="KAJ1928248.1"/>
    </source>
</evidence>
<feature type="chain" id="PRO_5040814860" evidence="2">
    <location>
        <begin position="22"/>
        <end position="177"/>
    </location>
</feature>
<keyword evidence="2" id="KW-0732">Signal</keyword>
<gene>
    <name evidence="3" type="ORF">IWQ60_002228</name>
</gene>
<organism evidence="3 4">
    <name type="scientific">Tieghemiomyces parasiticus</name>
    <dbReference type="NCBI Taxonomy" id="78921"/>
    <lineage>
        <taxon>Eukaryota</taxon>
        <taxon>Fungi</taxon>
        <taxon>Fungi incertae sedis</taxon>
        <taxon>Zoopagomycota</taxon>
        <taxon>Kickxellomycotina</taxon>
        <taxon>Dimargaritomycetes</taxon>
        <taxon>Dimargaritales</taxon>
        <taxon>Dimargaritaceae</taxon>
        <taxon>Tieghemiomyces</taxon>
    </lineage>
</organism>
<feature type="compositionally biased region" description="Low complexity" evidence="1">
    <location>
        <begin position="121"/>
        <end position="135"/>
    </location>
</feature>
<accession>A0A9W8AHV1</accession>
<keyword evidence="4" id="KW-1185">Reference proteome</keyword>
<evidence type="ECO:0000256" key="1">
    <source>
        <dbReference type="SAM" id="MobiDB-lite"/>
    </source>
</evidence>
<dbReference type="Proteomes" id="UP001150569">
    <property type="component" value="Unassembled WGS sequence"/>
</dbReference>
<dbReference type="EMBL" id="JANBPT010000082">
    <property type="protein sequence ID" value="KAJ1928248.1"/>
    <property type="molecule type" value="Genomic_DNA"/>
</dbReference>
<feature type="compositionally biased region" description="Low complexity" evidence="1">
    <location>
        <begin position="92"/>
        <end position="112"/>
    </location>
</feature>
<feature type="region of interest" description="Disordered" evidence="1">
    <location>
        <begin position="86"/>
        <end position="177"/>
    </location>
</feature>
<sequence length="177" mass="19375">MLKSLVVASVALLGLTSTVLASDQYSSPYGNYNGHPEGQNERGLGTAAIMAGAGVAAAKVSDEHKFRNSLAAAVASFAAVKAYKKYGAKPEQQQQQQQQQQQPHGQYLPQQQSFSGQQYMPYGQPFPQSQPFSGQHSLPNRMPDPMYQLQGEASSYAPNPQRPLGKRERVLNFFKKN</sequence>
<name>A0A9W8AHV1_9FUNG</name>
<evidence type="ECO:0000256" key="2">
    <source>
        <dbReference type="SAM" id="SignalP"/>
    </source>
</evidence>
<evidence type="ECO:0000313" key="4">
    <source>
        <dbReference type="Proteomes" id="UP001150569"/>
    </source>
</evidence>
<dbReference type="AlphaFoldDB" id="A0A9W8AHV1"/>
<reference evidence="3" key="1">
    <citation type="submission" date="2022-07" db="EMBL/GenBank/DDBJ databases">
        <title>Phylogenomic reconstructions and comparative analyses of Kickxellomycotina fungi.</title>
        <authorList>
            <person name="Reynolds N.K."/>
            <person name="Stajich J.E."/>
            <person name="Barry K."/>
            <person name="Grigoriev I.V."/>
            <person name="Crous P."/>
            <person name="Smith M.E."/>
        </authorList>
    </citation>
    <scope>NUCLEOTIDE SEQUENCE</scope>
    <source>
        <strain evidence="3">RSA 861</strain>
    </source>
</reference>